<dbReference type="GO" id="GO:0034727">
    <property type="term" value="P:piecemeal microautophagy of the nucleus"/>
    <property type="evidence" value="ECO:0007669"/>
    <property type="project" value="TreeGrafter"/>
</dbReference>
<evidence type="ECO:0000256" key="12">
    <source>
        <dbReference type="ARBA" id="ARBA00022989"/>
    </source>
</evidence>
<dbReference type="FunFam" id="3.40.50.1820:FF:000129">
    <property type="entry name" value="Autophagy related lipase Atg15, putative"/>
    <property type="match status" value="1"/>
</dbReference>
<dbReference type="EC" id="3.1.1.3" evidence="6"/>
<evidence type="ECO:0000256" key="10">
    <source>
        <dbReference type="ARBA" id="ARBA00022963"/>
    </source>
</evidence>
<dbReference type="EMBL" id="SPRW01000006">
    <property type="protein sequence ID" value="TIC69407.1"/>
    <property type="molecule type" value="Genomic_DNA"/>
</dbReference>
<reference evidence="21 22" key="1">
    <citation type="submission" date="2019-03" db="EMBL/GenBank/DDBJ databases">
        <title>Sequencing 25 genomes of Wallemia mellicola.</title>
        <authorList>
            <person name="Gostincar C."/>
        </authorList>
    </citation>
    <scope>NUCLEOTIDE SEQUENCE [LARGE SCALE GENOMIC DNA]</scope>
    <source>
        <strain evidence="19 21">EXF-1274</strain>
        <strain evidence="18 22">EXF-6152</strain>
        <strain evidence="20 23">EXF-757</strain>
    </source>
</reference>
<keyword evidence="10" id="KW-0442">Lipid degradation</keyword>
<dbReference type="Proteomes" id="UP000310685">
    <property type="component" value="Unassembled WGS sequence"/>
</dbReference>
<dbReference type="Proteomes" id="UP000310708">
    <property type="component" value="Unassembled WGS sequence"/>
</dbReference>
<dbReference type="AlphaFoldDB" id="A0A4T0RJX5"/>
<protein>
    <recommendedName>
        <fullName evidence="6">triacylglycerol lipase</fullName>
        <ecNumber evidence="6">3.1.1.3</ecNumber>
    </recommendedName>
    <alternativeName>
        <fullName evidence="17">Autophagy-related protein 15</fullName>
    </alternativeName>
</protein>
<evidence type="ECO:0000256" key="17">
    <source>
        <dbReference type="ARBA" id="ARBA00029828"/>
    </source>
</evidence>
<evidence type="ECO:0000256" key="2">
    <source>
        <dbReference type="ARBA" id="ARBA00004270"/>
    </source>
</evidence>
<organism evidence="19 21">
    <name type="scientific">Wallemia mellicola</name>
    <dbReference type="NCBI Taxonomy" id="1708541"/>
    <lineage>
        <taxon>Eukaryota</taxon>
        <taxon>Fungi</taxon>
        <taxon>Dikarya</taxon>
        <taxon>Basidiomycota</taxon>
        <taxon>Wallemiomycotina</taxon>
        <taxon>Wallemiomycetes</taxon>
        <taxon>Wallemiales</taxon>
        <taxon>Wallemiaceae</taxon>
        <taxon>Wallemia</taxon>
    </lineage>
</organism>
<dbReference type="InterPro" id="IPR029058">
    <property type="entry name" value="AB_hydrolase_fold"/>
</dbReference>
<evidence type="ECO:0000313" key="23">
    <source>
        <dbReference type="Proteomes" id="UP000310708"/>
    </source>
</evidence>
<dbReference type="GO" id="GO:0006660">
    <property type="term" value="P:phosphatidylserine catabolic process"/>
    <property type="evidence" value="ECO:0007669"/>
    <property type="project" value="TreeGrafter"/>
</dbReference>
<comment type="subcellular location">
    <subcellularLocation>
        <location evidence="3">Endosome</location>
        <location evidence="3">Multivesicular body membrane</location>
        <topology evidence="3">Single-pass type II membrane protein</topology>
    </subcellularLocation>
    <subcellularLocation>
        <location evidence="2">Prevacuolar compartment membrane</location>
        <topology evidence="2">Single-pass type II membrane protein</topology>
    </subcellularLocation>
</comment>
<dbReference type="GO" id="GO:0004806">
    <property type="term" value="F:triacylglycerol lipase activity"/>
    <property type="evidence" value="ECO:0007669"/>
    <property type="project" value="UniProtKB-EC"/>
</dbReference>
<dbReference type="EMBL" id="SPRX01000002">
    <property type="protein sequence ID" value="TIC69745.1"/>
    <property type="molecule type" value="Genomic_DNA"/>
</dbReference>
<keyword evidence="12" id="KW-1133">Transmembrane helix</keyword>
<keyword evidence="7" id="KW-0812">Transmembrane</keyword>
<dbReference type="CDD" id="cd00519">
    <property type="entry name" value="Lipase_3"/>
    <property type="match status" value="1"/>
</dbReference>
<evidence type="ECO:0000256" key="7">
    <source>
        <dbReference type="ARBA" id="ARBA00022692"/>
    </source>
</evidence>
<evidence type="ECO:0000256" key="9">
    <source>
        <dbReference type="ARBA" id="ARBA00022801"/>
    </source>
</evidence>
<dbReference type="Proteomes" id="UP000309601">
    <property type="component" value="Unassembled WGS sequence"/>
</dbReference>
<evidence type="ECO:0000256" key="16">
    <source>
        <dbReference type="ARBA" id="ARBA00023180"/>
    </source>
</evidence>
<dbReference type="GO" id="GO:0046461">
    <property type="term" value="P:neutral lipid catabolic process"/>
    <property type="evidence" value="ECO:0007669"/>
    <property type="project" value="TreeGrafter"/>
</dbReference>
<dbReference type="Pfam" id="PF26363">
    <property type="entry name" value="Phospholipase-like"/>
    <property type="match status" value="1"/>
</dbReference>
<dbReference type="PANTHER" id="PTHR47175:SF2">
    <property type="entry name" value="LIPASE ATG15-RELATED"/>
    <property type="match status" value="1"/>
</dbReference>
<comment type="catalytic activity">
    <reaction evidence="1">
        <text>a triacylglycerol + H2O = a diacylglycerol + a fatty acid + H(+)</text>
        <dbReference type="Rhea" id="RHEA:12044"/>
        <dbReference type="ChEBI" id="CHEBI:15377"/>
        <dbReference type="ChEBI" id="CHEBI:15378"/>
        <dbReference type="ChEBI" id="CHEBI:17855"/>
        <dbReference type="ChEBI" id="CHEBI:18035"/>
        <dbReference type="ChEBI" id="CHEBI:28868"/>
        <dbReference type="EC" id="3.1.1.3"/>
    </reaction>
</comment>
<sequence length="381" mass="42604">MRILISGLIVILTIVLYIKSTHSSIESYLLRGWSNSDHRYRDIPFKTHIRKIRRPRNPLDLSTMGIFDDIPVEMPDVTDRHTLLQLAQMTSNAYIKQGSDEWIEPSKHFSGEVISFGWKKDDDGLRGHIFSTPDKKTVVIAIKGTSAGLIGGGGPSSKNDKFNDNLLFSCCCARVSWTWTPVCDCYNGGWQCHEECLETSIEKESVYYPVATNLYNNVSYMFPDSNIWITGHSLGGALASMLGLTFGVPSVTFEAPGDRLPSQRLHLPQPPAELSGVYHVYHTADPVAEGTCNGMLSPCNAAGFAMETRCHTGLSIVYDTVSKFGWAVDLRHHRIATVINEILEHEWKDDDGVVYVPKPEAEEDCIDCFKWEFGNEKPIIV</sequence>
<evidence type="ECO:0000256" key="8">
    <source>
        <dbReference type="ARBA" id="ARBA00022753"/>
    </source>
</evidence>
<evidence type="ECO:0000256" key="4">
    <source>
        <dbReference type="ARBA" id="ARBA00010701"/>
    </source>
</evidence>
<evidence type="ECO:0000256" key="14">
    <source>
        <dbReference type="ARBA" id="ARBA00023098"/>
    </source>
</evidence>
<dbReference type="SUPFAM" id="SSF53474">
    <property type="entry name" value="alpha/beta-Hydrolases"/>
    <property type="match status" value="1"/>
</dbReference>
<evidence type="ECO:0000313" key="21">
    <source>
        <dbReference type="Proteomes" id="UP000309601"/>
    </source>
</evidence>
<evidence type="ECO:0000256" key="6">
    <source>
        <dbReference type="ARBA" id="ARBA00013279"/>
    </source>
</evidence>
<keyword evidence="8" id="KW-0967">Endosome</keyword>
<keyword evidence="16" id="KW-0325">Glycoprotein</keyword>
<keyword evidence="15" id="KW-0472">Membrane</keyword>
<dbReference type="Gene3D" id="3.40.50.1820">
    <property type="entry name" value="alpha/beta hydrolase"/>
    <property type="match status" value="1"/>
</dbReference>
<evidence type="ECO:0000313" key="19">
    <source>
        <dbReference type="EMBL" id="TIC69407.1"/>
    </source>
</evidence>
<dbReference type="GO" id="GO:0032585">
    <property type="term" value="C:multivesicular body membrane"/>
    <property type="evidence" value="ECO:0007669"/>
    <property type="project" value="UniProtKB-SubCell"/>
</dbReference>
<dbReference type="EMBL" id="SPRC01000009">
    <property type="protein sequence ID" value="TIB81197.1"/>
    <property type="molecule type" value="Genomic_DNA"/>
</dbReference>
<dbReference type="PANTHER" id="PTHR47175">
    <property type="entry name" value="LIPASE ATG15-RELATED"/>
    <property type="match status" value="1"/>
</dbReference>
<keyword evidence="11" id="KW-0735">Signal-anchor</keyword>
<dbReference type="GO" id="GO:0004620">
    <property type="term" value="F:phospholipase activity"/>
    <property type="evidence" value="ECO:0007669"/>
    <property type="project" value="TreeGrafter"/>
</dbReference>
<evidence type="ECO:0000313" key="22">
    <source>
        <dbReference type="Proteomes" id="UP000310685"/>
    </source>
</evidence>
<comment type="caution">
    <text evidence="19">The sequence shown here is derived from an EMBL/GenBank/DDBJ whole genome shotgun (WGS) entry which is preliminary data.</text>
</comment>
<dbReference type="GO" id="GO:0005775">
    <property type="term" value="C:vacuolar lumen"/>
    <property type="evidence" value="ECO:0007669"/>
    <property type="project" value="TreeGrafter"/>
</dbReference>
<name>A0A4T0RJX5_9BASI</name>
<comment type="subunit">
    <text evidence="5">Binds to both phosphatidylinositol (PI) and phosphatidylinositol 3,5-bisphosphate (PIP2).</text>
</comment>
<keyword evidence="13" id="KW-0072">Autophagy</keyword>
<dbReference type="InterPro" id="IPR050805">
    <property type="entry name" value="ATG15_Lipase"/>
</dbReference>
<dbReference type="GO" id="GO:0034496">
    <property type="term" value="P:multivesicular body membrane disassembly"/>
    <property type="evidence" value="ECO:0007669"/>
    <property type="project" value="TreeGrafter"/>
</dbReference>
<evidence type="ECO:0000256" key="11">
    <source>
        <dbReference type="ARBA" id="ARBA00022968"/>
    </source>
</evidence>
<evidence type="ECO:0000313" key="20">
    <source>
        <dbReference type="EMBL" id="TIC69745.1"/>
    </source>
</evidence>
<accession>A0A4T0RJX5</accession>
<evidence type="ECO:0000256" key="1">
    <source>
        <dbReference type="ARBA" id="ARBA00001024"/>
    </source>
</evidence>
<proteinExistence type="inferred from homology"/>
<evidence type="ECO:0000256" key="15">
    <source>
        <dbReference type="ARBA" id="ARBA00023136"/>
    </source>
</evidence>
<evidence type="ECO:0000256" key="3">
    <source>
        <dbReference type="ARBA" id="ARBA00004343"/>
    </source>
</evidence>
<keyword evidence="9 18" id="KW-0378">Hydrolase</keyword>
<evidence type="ECO:0000256" key="13">
    <source>
        <dbReference type="ARBA" id="ARBA00023006"/>
    </source>
</evidence>
<evidence type="ECO:0000313" key="18">
    <source>
        <dbReference type="EMBL" id="TIB81197.1"/>
    </source>
</evidence>
<evidence type="ECO:0000256" key="5">
    <source>
        <dbReference type="ARBA" id="ARBA00011137"/>
    </source>
</evidence>
<keyword evidence="14" id="KW-0443">Lipid metabolism</keyword>
<comment type="similarity">
    <text evidence="4">Belongs to the AB hydrolase superfamily. Lipase family.</text>
</comment>
<gene>
    <name evidence="20" type="ORF">E3Q01_00279</name>
    <name evidence="19" type="ORF">E3Q02_00902</name>
    <name evidence="18" type="ORF">E3Q22_01274</name>
</gene>